<dbReference type="NCBIfam" id="TIGR01413">
    <property type="entry name" value="Dyp_perox_fam"/>
    <property type="match status" value="1"/>
</dbReference>
<dbReference type="Proteomes" id="UP000473826">
    <property type="component" value="Unassembled WGS sequence"/>
</dbReference>
<protein>
    <recommendedName>
        <fullName evidence="11">Dyp-type peroxidase</fullName>
    </recommendedName>
</protein>
<dbReference type="Pfam" id="PF20628">
    <property type="entry name" value="Dyp_perox_C"/>
    <property type="match status" value="1"/>
</dbReference>
<dbReference type="AlphaFoldDB" id="A0A7D8V3B5"/>
<dbReference type="GO" id="GO:0020037">
    <property type="term" value="F:heme binding"/>
    <property type="evidence" value="ECO:0007669"/>
    <property type="project" value="InterPro"/>
</dbReference>
<evidence type="ECO:0000313" key="10">
    <source>
        <dbReference type="Proteomes" id="UP000473826"/>
    </source>
</evidence>
<dbReference type="PANTHER" id="PTHR30521">
    <property type="entry name" value="DEFERROCHELATASE/PEROXIDASE"/>
    <property type="match status" value="1"/>
</dbReference>
<keyword evidence="2" id="KW-0575">Peroxidase</keyword>
<evidence type="ECO:0000256" key="5">
    <source>
        <dbReference type="ARBA" id="ARBA00023004"/>
    </source>
</evidence>
<evidence type="ECO:0000256" key="6">
    <source>
        <dbReference type="ARBA" id="ARBA00025737"/>
    </source>
</evidence>
<evidence type="ECO:0000256" key="3">
    <source>
        <dbReference type="ARBA" id="ARBA00022723"/>
    </source>
</evidence>
<accession>A0A7D8V3B5</accession>
<organism evidence="9 10">
    <name type="scientific">Vanrija humicola</name>
    <name type="common">Yeast</name>
    <name type="synonym">Cryptococcus humicola</name>
    <dbReference type="NCBI Taxonomy" id="5417"/>
    <lineage>
        <taxon>Eukaryota</taxon>
        <taxon>Fungi</taxon>
        <taxon>Dikarya</taxon>
        <taxon>Basidiomycota</taxon>
        <taxon>Agaricomycotina</taxon>
        <taxon>Tremellomycetes</taxon>
        <taxon>Trichosporonales</taxon>
        <taxon>Trichosporonaceae</taxon>
        <taxon>Vanrija</taxon>
    </lineage>
</organism>
<keyword evidence="10" id="KW-1185">Reference proteome</keyword>
<evidence type="ECO:0000259" key="8">
    <source>
        <dbReference type="Pfam" id="PF20628"/>
    </source>
</evidence>
<evidence type="ECO:0000259" key="7">
    <source>
        <dbReference type="Pfam" id="PF04261"/>
    </source>
</evidence>
<dbReference type="InterPro" id="IPR048328">
    <property type="entry name" value="Dyp_perox_C"/>
</dbReference>
<evidence type="ECO:0000256" key="4">
    <source>
        <dbReference type="ARBA" id="ARBA00023002"/>
    </source>
</evidence>
<comment type="cofactor">
    <cofactor evidence="1">
        <name>heme b</name>
        <dbReference type="ChEBI" id="CHEBI:60344"/>
    </cofactor>
</comment>
<dbReference type="OrthoDB" id="76259at2759"/>
<feature type="domain" description="Dyp-type peroxidase C-terminal" evidence="8">
    <location>
        <begin position="143"/>
        <end position="307"/>
    </location>
</feature>
<dbReference type="InterPro" id="IPR006314">
    <property type="entry name" value="Dyp_peroxidase"/>
</dbReference>
<dbReference type="GO" id="GO:0046872">
    <property type="term" value="F:metal ion binding"/>
    <property type="evidence" value="ECO:0007669"/>
    <property type="project" value="UniProtKB-KW"/>
</dbReference>
<dbReference type="InterPro" id="IPR048327">
    <property type="entry name" value="Dyp_perox_N"/>
</dbReference>
<dbReference type="PROSITE" id="PS51404">
    <property type="entry name" value="DYP_PEROXIDASE"/>
    <property type="match status" value="1"/>
</dbReference>
<evidence type="ECO:0000313" key="9">
    <source>
        <dbReference type="EMBL" id="TXT12798.1"/>
    </source>
</evidence>
<keyword evidence="5" id="KW-0408">Iron</keyword>
<reference evidence="9 10" key="1">
    <citation type="journal article" date="2019" name="PLoS Genet.">
        <title>Convergent evolution of linked mating-type loci in basidiomycete fungi.</title>
        <authorList>
            <person name="Sun S."/>
            <person name="Coelho M.A."/>
            <person name="Heitman J."/>
            <person name="Nowrousian M."/>
        </authorList>
    </citation>
    <scope>NUCLEOTIDE SEQUENCE [LARGE SCALE GENOMIC DNA]</scope>
    <source>
        <strain evidence="9 10">CBS 4282</strain>
    </source>
</reference>
<dbReference type="Pfam" id="PF04261">
    <property type="entry name" value="Dyp_perox_N"/>
    <property type="match status" value="1"/>
</dbReference>
<feature type="domain" description="Dyp-type peroxidase N-terminal" evidence="7">
    <location>
        <begin position="32"/>
        <end position="140"/>
    </location>
</feature>
<dbReference type="EMBL" id="QKWK01000003">
    <property type="protein sequence ID" value="TXT12798.1"/>
    <property type="molecule type" value="Genomic_DNA"/>
</dbReference>
<dbReference type="GO" id="GO:0005829">
    <property type="term" value="C:cytosol"/>
    <property type="evidence" value="ECO:0007669"/>
    <property type="project" value="TreeGrafter"/>
</dbReference>
<sequence>MVSAGDLIQTVQAGTAYATFLTLVLVNSTALFNASSTAASVLGATNDLTRNVAVRSWSHDLAVTVGIGASAWDQLTGLPRPAELRTFEAIDAAQYAPSTPGDIFYHIRSGRADLAFEFERQLLDQFNGSVKVQDKVSGFRYFDARTLQGFVDGTANPVGGDIDPATRVNGTLDPNGAGGSYLLTQKYSVDLAKWNRLPTEQQEKVFGRSKPDNIELPDQPDDAQKPHKQLTTVIVNGTQHDIVRDNMPFGSPAEDEFGCFFIGYSAAVWVLQQMLDNMFIGVPPGKYDRLLDFTKAETGNYWFVPSLAVLNGLGGN</sequence>
<comment type="caution">
    <text evidence="9">The sequence shown here is derived from an EMBL/GenBank/DDBJ whole genome shotgun (WGS) entry which is preliminary data.</text>
</comment>
<name>A0A7D8V3B5_VANHU</name>
<keyword evidence="3" id="KW-0479">Metal-binding</keyword>
<dbReference type="GO" id="GO:0004601">
    <property type="term" value="F:peroxidase activity"/>
    <property type="evidence" value="ECO:0007669"/>
    <property type="project" value="UniProtKB-KW"/>
</dbReference>
<proteinExistence type="inferred from homology"/>
<evidence type="ECO:0008006" key="11">
    <source>
        <dbReference type="Google" id="ProtNLM"/>
    </source>
</evidence>
<evidence type="ECO:0000256" key="2">
    <source>
        <dbReference type="ARBA" id="ARBA00022559"/>
    </source>
</evidence>
<gene>
    <name evidence="9" type="ORF">VHUM_01199</name>
</gene>
<keyword evidence="4" id="KW-0560">Oxidoreductase</keyword>
<dbReference type="SUPFAM" id="SSF54909">
    <property type="entry name" value="Dimeric alpha+beta barrel"/>
    <property type="match status" value="1"/>
</dbReference>
<evidence type="ECO:0000256" key="1">
    <source>
        <dbReference type="ARBA" id="ARBA00001970"/>
    </source>
</evidence>
<comment type="similarity">
    <text evidence="6">Belongs to the DyP-type peroxidase family.</text>
</comment>
<dbReference type="InterPro" id="IPR011008">
    <property type="entry name" value="Dimeric_a/b-barrel"/>
</dbReference>
<dbReference type="PANTHER" id="PTHR30521:SF0">
    <property type="entry name" value="DYP-TYPE PEROXIDASE FAMILY PROTEIN"/>
    <property type="match status" value="1"/>
</dbReference>